<sequence length="37" mass="4385">MAPPAINATIRNPSNPQRHESAREFTQRKGIRFNWEY</sequence>
<protein>
    <submittedName>
        <fullName evidence="2">Uncharacterized protein</fullName>
    </submittedName>
</protein>
<feature type="region of interest" description="Disordered" evidence="1">
    <location>
        <begin position="1"/>
        <end position="26"/>
    </location>
</feature>
<dbReference type="AlphaFoldDB" id="A0A0A9FTD4"/>
<reference evidence="2" key="1">
    <citation type="submission" date="2014-09" db="EMBL/GenBank/DDBJ databases">
        <authorList>
            <person name="Magalhaes I.L.F."/>
            <person name="Oliveira U."/>
            <person name="Santos F.R."/>
            <person name="Vidigal T.H.D.A."/>
            <person name="Brescovit A.D."/>
            <person name="Santos A.J."/>
        </authorList>
    </citation>
    <scope>NUCLEOTIDE SEQUENCE</scope>
    <source>
        <tissue evidence="2">Shoot tissue taken approximately 20 cm above the soil surface</tissue>
    </source>
</reference>
<accession>A0A0A9FTD4</accession>
<evidence type="ECO:0000313" key="2">
    <source>
        <dbReference type="EMBL" id="JAE14509.1"/>
    </source>
</evidence>
<dbReference type="EMBL" id="GBRH01183387">
    <property type="protein sequence ID" value="JAE14509.1"/>
    <property type="molecule type" value="Transcribed_RNA"/>
</dbReference>
<organism evidence="2">
    <name type="scientific">Arundo donax</name>
    <name type="common">Giant reed</name>
    <name type="synonym">Donax arundinaceus</name>
    <dbReference type="NCBI Taxonomy" id="35708"/>
    <lineage>
        <taxon>Eukaryota</taxon>
        <taxon>Viridiplantae</taxon>
        <taxon>Streptophyta</taxon>
        <taxon>Embryophyta</taxon>
        <taxon>Tracheophyta</taxon>
        <taxon>Spermatophyta</taxon>
        <taxon>Magnoliopsida</taxon>
        <taxon>Liliopsida</taxon>
        <taxon>Poales</taxon>
        <taxon>Poaceae</taxon>
        <taxon>PACMAD clade</taxon>
        <taxon>Arundinoideae</taxon>
        <taxon>Arundineae</taxon>
        <taxon>Arundo</taxon>
    </lineage>
</organism>
<proteinExistence type="predicted"/>
<reference evidence="2" key="2">
    <citation type="journal article" date="2015" name="Data Brief">
        <title>Shoot transcriptome of the giant reed, Arundo donax.</title>
        <authorList>
            <person name="Barrero R.A."/>
            <person name="Guerrero F.D."/>
            <person name="Moolhuijzen P."/>
            <person name="Goolsby J.A."/>
            <person name="Tidwell J."/>
            <person name="Bellgard S.E."/>
            <person name="Bellgard M.I."/>
        </authorList>
    </citation>
    <scope>NUCLEOTIDE SEQUENCE</scope>
    <source>
        <tissue evidence="2">Shoot tissue taken approximately 20 cm above the soil surface</tissue>
    </source>
</reference>
<feature type="compositionally biased region" description="Basic and acidic residues" evidence="1">
    <location>
        <begin position="17"/>
        <end position="26"/>
    </location>
</feature>
<name>A0A0A9FTD4_ARUDO</name>
<evidence type="ECO:0000256" key="1">
    <source>
        <dbReference type="SAM" id="MobiDB-lite"/>
    </source>
</evidence>